<dbReference type="Proteomes" id="UP000256601">
    <property type="component" value="Unassembled WGS sequence"/>
</dbReference>
<proteinExistence type="predicted"/>
<evidence type="ECO:0000313" key="1">
    <source>
        <dbReference type="EMBL" id="RDW24430.1"/>
    </source>
</evidence>
<protein>
    <submittedName>
        <fullName evidence="1">Uncharacterized protein</fullName>
    </submittedName>
</protein>
<organism evidence="1 2">
    <name type="scientific">Yarrowia lipolytica</name>
    <name type="common">Candida lipolytica</name>
    <dbReference type="NCBI Taxonomy" id="4952"/>
    <lineage>
        <taxon>Eukaryota</taxon>
        <taxon>Fungi</taxon>
        <taxon>Dikarya</taxon>
        <taxon>Ascomycota</taxon>
        <taxon>Saccharomycotina</taxon>
        <taxon>Dipodascomycetes</taxon>
        <taxon>Dipodascales</taxon>
        <taxon>Dipodascales incertae sedis</taxon>
        <taxon>Yarrowia</taxon>
    </lineage>
</organism>
<dbReference type="EMBL" id="KZ859034">
    <property type="protein sequence ID" value="RDW24430.1"/>
    <property type="molecule type" value="Genomic_DNA"/>
</dbReference>
<reference evidence="1 2" key="1">
    <citation type="submission" date="2018-07" db="EMBL/GenBank/DDBJ databases">
        <title>Draft Genome Assemblies for Five Robust Yarrowia lipolytica Strains Exhibiting High Lipid Production and Pentose Sugar Utilization and Sugar Alcohol Secretion from Undetoxified Lignocellulosic Biomass Hydrolysates.</title>
        <authorList>
            <consortium name="DOE Joint Genome Institute"/>
            <person name="Walker C."/>
            <person name="Ryu S."/>
            <person name="Na H."/>
            <person name="Zane M."/>
            <person name="LaButti K."/>
            <person name="Lipzen A."/>
            <person name="Haridas S."/>
            <person name="Barry K."/>
            <person name="Grigoriev I.V."/>
            <person name="Quarterman J."/>
            <person name="Slininger P."/>
            <person name="Dien B."/>
            <person name="Trinh C.T."/>
        </authorList>
    </citation>
    <scope>NUCLEOTIDE SEQUENCE [LARGE SCALE GENOMIC DNA]</scope>
    <source>
        <strain evidence="1 2">YB392</strain>
    </source>
</reference>
<accession>A0A371C361</accession>
<sequence>MISPSAESSAAWPIYLLIASILSYVTPTPPVSNVSYTCRIVTPTVQMHTVRPRLETSASSSLCPSPHSRKHPSMFYQFVYHTHFSLCVVRCSKECPCGCLILVSMMCRFATESV</sequence>
<name>A0A371C361_YARLL</name>
<evidence type="ECO:0000313" key="2">
    <source>
        <dbReference type="Proteomes" id="UP000256601"/>
    </source>
</evidence>
<dbReference type="AlphaFoldDB" id="A0A371C361"/>
<gene>
    <name evidence="1" type="ORF">B0I71DRAFT_2752</name>
</gene>